<dbReference type="EMBL" id="UOFH01000249">
    <property type="protein sequence ID" value="VAW63371.1"/>
    <property type="molecule type" value="Genomic_DNA"/>
</dbReference>
<dbReference type="InterPro" id="IPR024188">
    <property type="entry name" value="GltB"/>
</dbReference>
<accession>A0A3B0X6L5</accession>
<comment type="similarity">
    <text evidence="1">Belongs to the glutamate synthase family.</text>
</comment>
<evidence type="ECO:0000313" key="4">
    <source>
        <dbReference type="EMBL" id="VAW63371.1"/>
    </source>
</evidence>
<dbReference type="InterPro" id="IPR013785">
    <property type="entry name" value="Aldolase_TIM"/>
</dbReference>
<name>A0A3B0X6L5_9ZZZZ</name>
<dbReference type="GO" id="GO:0016041">
    <property type="term" value="F:glutamate synthase (ferredoxin) activity"/>
    <property type="evidence" value="ECO:0007669"/>
    <property type="project" value="UniProtKB-EC"/>
</dbReference>
<dbReference type="SUPFAM" id="SSF51395">
    <property type="entry name" value="FMN-linked oxidoreductases"/>
    <property type="match status" value="1"/>
</dbReference>
<keyword evidence="4" id="KW-0560">Oxidoreductase</keyword>
<feature type="non-terminal residue" evidence="4">
    <location>
        <position position="1"/>
    </location>
</feature>
<dbReference type="InterPro" id="IPR027283">
    <property type="entry name" value="YerD"/>
</dbReference>
<evidence type="ECO:0000256" key="1">
    <source>
        <dbReference type="ARBA" id="ARBA00009716"/>
    </source>
</evidence>
<dbReference type="PANTHER" id="PTHR43819:SF1">
    <property type="entry name" value="ARCHAEAL-TYPE GLUTAMATE SYNTHASE [NADPH]"/>
    <property type="match status" value="1"/>
</dbReference>
<dbReference type="InterPro" id="IPR002932">
    <property type="entry name" value="Glu_synthdom"/>
</dbReference>
<reference evidence="4" key="1">
    <citation type="submission" date="2018-06" db="EMBL/GenBank/DDBJ databases">
        <authorList>
            <person name="Zhirakovskaya E."/>
        </authorList>
    </citation>
    <scope>NUCLEOTIDE SEQUENCE</scope>
</reference>
<organism evidence="4">
    <name type="scientific">hydrothermal vent metagenome</name>
    <dbReference type="NCBI Taxonomy" id="652676"/>
    <lineage>
        <taxon>unclassified sequences</taxon>
        <taxon>metagenomes</taxon>
        <taxon>ecological metagenomes</taxon>
    </lineage>
</organism>
<dbReference type="Gene3D" id="3.20.20.70">
    <property type="entry name" value="Aldolase class I"/>
    <property type="match status" value="1"/>
</dbReference>
<keyword evidence="2" id="KW-0812">Transmembrane</keyword>
<evidence type="ECO:0000256" key="2">
    <source>
        <dbReference type="SAM" id="Phobius"/>
    </source>
</evidence>
<keyword evidence="2" id="KW-0472">Membrane</keyword>
<dbReference type="EC" id="1.4.7.1" evidence="4"/>
<keyword evidence="2" id="KW-1133">Transmembrane helix</keyword>
<feature type="transmembrane region" description="Helical" evidence="2">
    <location>
        <begin position="9"/>
        <end position="27"/>
    </location>
</feature>
<dbReference type="GO" id="GO:0006537">
    <property type="term" value="P:glutamate biosynthetic process"/>
    <property type="evidence" value="ECO:0007669"/>
    <property type="project" value="InterPro"/>
</dbReference>
<dbReference type="AlphaFoldDB" id="A0A3B0X6L5"/>
<dbReference type="PANTHER" id="PTHR43819">
    <property type="entry name" value="ARCHAEAL-TYPE GLUTAMATE SYNTHASE [NADPH]"/>
    <property type="match status" value="1"/>
</dbReference>
<dbReference type="CDD" id="cd02808">
    <property type="entry name" value="GltS_FMN"/>
    <property type="match status" value="1"/>
</dbReference>
<feature type="domain" description="Glutamate synthase" evidence="3">
    <location>
        <begin position="134"/>
        <end position="451"/>
    </location>
</feature>
<dbReference type="PIRSF" id="PIRSF006429">
    <property type="entry name" value="GOGAT_lg_2"/>
    <property type="match status" value="1"/>
</dbReference>
<dbReference type="Pfam" id="PF01645">
    <property type="entry name" value="Glu_synthase"/>
    <property type="match status" value="1"/>
</dbReference>
<evidence type="ECO:0000259" key="3">
    <source>
        <dbReference type="Pfam" id="PF01645"/>
    </source>
</evidence>
<proteinExistence type="inferred from homology"/>
<protein>
    <submittedName>
        <fullName evidence="4">Ferredoxin-dependent glutamate synthase</fullName>
        <ecNumber evidence="4">1.4.7.1</ecNumber>
    </submittedName>
</protein>
<dbReference type="PIRSF" id="PIRSF500060">
    <property type="entry name" value="UCP500060"/>
    <property type="match status" value="1"/>
</dbReference>
<gene>
    <name evidence="4" type="ORF">MNBD_GAMMA08-15</name>
</gene>
<sequence>FLAQFYENFLWLFIIVAPLIALGLYDITQARSTIPRIYPVIGRLRYVFELIRPEIQQYFVESDIDGIPVNREYRSLVYQRAKGVRDTRPFGTLFDVYRQGYEWTNQSLSPKAMPEETPRVIFGGSKCTQPYAAAYLNISAMSYGALSKNAIEALSSGAKLGGFYHNTGEGGISPYHIAGGADLVWQIGTGYFACRSQSGDFDAELFKEKAASPQIKMIEIKLSQGAKPGHGGILPASKLTKEIAKIRHVSLGKDVVSPPAHSAFSDPIGLLEFVQQLRELSDGKPVGFKLCIGYRGEFLSICKAMLQTGIFPDFITVDGGEGGTGAAPVELTNSVGTPLRDALSFVHNALIGTGVRDEIRIIASGKIFSAFHVLRMLALGADTVNSARGMMFALGCIQSRQCNANTCPTGVATQDPSRYKQLNIKDKAKRIASYQKTTVHSLMEIITSMGLSDPSDILPCHIQRRIDGATIKTYSELYYWIKPKSLLQAETMPDNWKQDWALAKADSWETCCSNNIENNCDCAYE</sequence>